<feature type="binding site" evidence="1">
    <location>
        <position position="173"/>
    </location>
    <ligand>
        <name>Zn(2+)</name>
        <dbReference type="ChEBI" id="CHEBI:29105"/>
    </ligand>
</feature>
<dbReference type="EMBL" id="DTAD01000044">
    <property type="protein sequence ID" value="HGN90375.1"/>
    <property type="molecule type" value="Genomic_DNA"/>
</dbReference>
<dbReference type="AlphaFoldDB" id="A0A7C4I6P3"/>
<evidence type="ECO:0000313" key="2">
    <source>
        <dbReference type="EMBL" id="HGL40524.1"/>
    </source>
</evidence>
<dbReference type="SUPFAM" id="SSF110324">
    <property type="entry name" value="Ribosomal L27 protein-like"/>
    <property type="match status" value="1"/>
</dbReference>
<comment type="caution">
    <text evidence="3">The sequence shown here is derived from an EMBL/GenBank/DDBJ whole genome shotgun (WGS) entry which is preliminary data.</text>
</comment>
<dbReference type="GO" id="GO:0005737">
    <property type="term" value="C:cytoplasm"/>
    <property type="evidence" value="ECO:0007669"/>
    <property type="project" value="UniProtKB-SubCell"/>
</dbReference>
<dbReference type="Gene3D" id="2.20.70.10">
    <property type="match status" value="1"/>
</dbReference>
<feature type="binding site" evidence="1">
    <location>
        <position position="157"/>
    </location>
    <ligand>
        <name>Zn(2+)</name>
        <dbReference type="ChEBI" id="CHEBI:29105"/>
    </ligand>
</feature>
<dbReference type="GO" id="GO:0006401">
    <property type="term" value="P:RNA catabolic process"/>
    <property type="evidence" value="ECO:0007669"/>
    <property type="project" value="UniProtKB-UniRule"/>
</dbReference>
<dbReference type="GO" id="GO:0006396">
    <property type="term" value="P:RNA processing"/>
    <property type="evidence" value="ECO:0007669"/>
    <property type="project" value="InterPro"/>
</dbReference>
<dbReference type="InterPro" id="IPR030850">
    <property type="entry name" value="Exosome_Csl4_arc"/>
</dbReference>
<dbReference type="GO" id="GO:0008270">
    <property type="term" value="F:zinc ion binding"/>
    <property type="evidence" value="ECO:0007669"/>
    <property type="project" value="UniProtKB-UniRule"/>
</dbReference>
<keyword evidence="1" id="KW-0963">Cytoplasm</keyword>
<dbReference type="NCBIfam" id="NF034126">
    <property type="entry name" value="PRK09521.1"/>
    <property type="match status" value="1"/>
</dbReference>
<organism evidence="3">
    <name type="scientific">Caldiarchaeum subterraneum</name>
    <dbReference type="NCBI Taxonomy" id="311458"/>
    <lineage>
        <taxon>Archaea</taxon>
        <taxon>Nitrososphaerota</taxon>
        <taxon>Candidatus Caldarchaeales</taxon>
        <taxon>Candidatus Caldarchaeaceae</taxon>
        <taxon>Candidatus Caldarchaeum</taxon>
    </lineage>
</organism>
<keyword evidence="1" id="KW-0862">Zinc</keyword>
<evidence type="ECO:0000313" key="3">
    <source>
        <dbReference type="EMBL" id="HGN90375.1"/>
    </source>
</evidence>
<proteinExistence type="inferred from homology"/>
<comment type="similarity">
    <text evidence="1">Belongs to the CSL4 family.</text>
</comment>
<keyword evidence="1" id="KW-0271">Exosome</keyword>
<evidence type="ECO:0000313" key="4">
    <source>
        <dbReference type="EMBL" id="HHN51756.1"/>
    </source>
</evidence>
<feature type="binding site" evidence="1">
    <location>
        <position position="170"/>
    </location>
    <ligand>
        <name>Zn(2+)</name>
        <dbReference type="ChEBI" id="CHEBI:29105"/>
    </ligand>
</feature>
<dbReference type="GO" id="GO:0000178">
    <property type="term" value="C:exosome (RNase complex)"/>
    <property type="evidence" value="ECO:0007669"/>
    <property type="project" value="UniProtKB-KW"/>
</dbReference>
<dbReference type="Gene3D" id="2.40.50.100">
    <property type="match status" value="1"/>
</dbReference>
<comment type="subunit">
    <text evidence="1">Component of the archaeal exosome complex. Forms a trimer of Rrp4 and/or Csl4 subunits. The trimer associates with an hexameric ring-like arrangement composed of 3 Rrp41-Rrp42 heterodimers. Interacts with DnaG.</text>
</comment>
<dbReference type="EMBL" id="DTCM01000029">
    <property type="protein sequence ID" value="HGL40524.1"/>
    <property type="molecule type" value="Genomic_DNA"/>
</dbReference>
<protein>
    <recommendedName>
        <fullName evidence="1">Exosome complex component Csl4</fullName>
    </recommendedName>
</protein>
<evidence type="ECO:0000256" key="1">
    <source>
        <dbReference type="HAMAP-Rule" id="MF_00975"/>
    </source>
</evidence>
<name>A0A7C4I6P3_CALS0</name>
<comment type="function">
    <text evidence="1">Non-catalytic component of the exosome, which is a complex involved in RNA degradation. Increases the RNA binding and the efficiency of RNA degradation. Helpful for the interaction of the exosome with A-poor RNAs.</text>
</comment>
<dbReference type="HAMAP" id="MF_00975">
    <property type="entry name" value="Exosome_Csl4"/>
    <property type="match status" value="1"/>
</dbReference>
<keyword evidence="1" id="KW-0479">Metal-binding</keyword>
<gene>
    <name evidence="1" type="primary">csl4</name>
    <name evidence="4" type="ORF">ENM30_00425</name>
    <name evidence="3" type="ORF">ENT82_04525</name>
    <name evidence="2" type="ORF">ENU43_02515</name>
</gene>
<accession>A0A7C4I6P3</accession>
<comment type="subcellular location">
    <subcellularLocation>
        <location evidence="1">Cytoplasm</location>
    </subcellularLocation>
</comment>
<sequence>MERSEAVTGLRKKLVVPGEVLCVLEEFLPRLGAFVNGEGKVKARFLGEAVYDLKSKEVSVKPLKQIIDLRPGDRVIAEVKDVQDKIAVAEAFLKLPNTPLKYRRTGVLVAKRNDVLDNLLGIGDIAVLTVRGVYRGLNTFDVYSPGCGVMLAICSVCGNVLDKRDNVLVCSRCGNRERRRTVLKYGNLDVLKQLVGEEL</sequence>
<reference evidence="3" key="1">
    <citation type="journal article" date="2020" name="mSystems">
        <title>Genome- and Community-Level Interaction Insights into Carbon Utilization and Element Cycling Functions of Hydrothermarchaeota in Hydrothermal Sediment.</title>
        <authorList>
            <person name="Zhou Z."/>
            <person name="Liu Y."/>
            <person name="Xu W."/>
            <person name="Pan J."/>
            <person name="Luo Z.H."/>
            <person name="Li M."/>
        </authorList>
    </citation>
    <scope>NUCLEOTIDE SEQUENCE [LARGE SCALE GENOMIC DNA]</scope>
    <source>
        <strain evidence="4">SpSt-1073</strain>
        <strain evidence="3">SpSt-613</strain>
        <strain evidence="2">SpSt-669</strain>
    </source>
</reference>
<feature type="binding site" evidence="1">
    <location>
        <position position="154"/>
    </location>
    <ligand>
        <name>Zn(2+)</name>
        <dbReference type="ChEBI" id="CHEBI:29105"/>
    </ligand>
</feature>
<dbReference type="EMBL" id="DRXG01000007">
    <property type="protein sequence ID" value="HHN51756.1"/>
    <property type="molecule type" value="Genomic_DNA"/>
</dbReference>